<dbReference type="AlphaFoldDB" id="A0A502C6F1"/>
<evidence type="ECO:0000313" key="8">
    <source>
        <dbReference type="Proteomes" id="UP000318413"/>
    </source>
</evidence>
<comment type="caution">
    <text evidence="7">The sequence shown here is derived from an EMBL/GenBank/DDBJ whole genome shotgun (WGS) entry which is preliminary data.</text>
</comment>
<evidence type="ECO:0000256" key="5">
    <source>
        <dbReference type="SAM" id="MobiDB-lite"/>
    </source>
</evidence>
<dbReference type="InterPro" id="IPR036097">
    <property type="entry name" value="HisK_dim/P_sf"/>
</dbReference>
<dbReference type="InterPro" id="IPR003661">
    <property type="entry name" value="HisK_dim/P_dom"/>
</dbReference>
<comment type="catalytic activity">
    <reaction evidence="1">
        <text>ATP + protein L-histidine = ADP + protein N-phospho-L-histidine.</text>
        <dbReference type="EC" id="2.7.13.3"/>
    </reaction>
</comment>
<evidence type="ECO:0000256" key="3">
    <source>
        <dbReference type="ARBA" id="ARBA00022679"/>
    </source>
</evidence>
<keyword evidence="4" id="KW-0418">Kinase</keyword>
<evidence type="ECO:0000256" key="2">
    <source>
        <dbReference type="ARBA" id="ARBA00012438"/>
    </source>
</evidence>
<dbReference type="InterPro" id="IPR036890">
    <property type="entry name" value="HATPase_C_sf"/>
</dbReference>
<gene>
    <name evidence="7" type="ORF">EAH84_13955</name>
</gene>
<dbReference type="GO" id="GO:0009927">
    <property type="term" value="F:histidine phosphotransfer kinase activity"/>
    <property type="evidence" value="ECO:0007669"/>
    <property type="project" value="TreeGrafter"/>
</dbReference>
<dbReference type="EC" id="2.7.13.3" evidence="2"/>
<dbReference type="SUPFAM" id="SSF47384">
    <property type="entry name" value="Homodimeric domain of signal transducing histidine kinase"/>
    <property type="match status" value="1"/>
</dbReference>
<feature type="domain" description="Histidine kinase" evidence="6">
    <location>
        <begin position="346"/>
        <end position="548"/>
    </location>
</feature>
<dbReference type="InterPro" id="IPR005467">
    <property type="entry name" value="His_kinase_dom"/>
</dbReference>
<dbReference type="SMART" id="SM00388">
    <property type="entry name" value="HisKA"/>
    <property type="match status" value="1"/>
</dbReference>
<protein>
    <recommendedName>
        <fullName evidence="2">histidine kinase</fullName>
        <ecNumber evidence="2">2.7.13.3</ecNumber>
    </recommendedName>
</protein>
<evidence type="ECO:0000313" key="7">
    <source>
        <dbReference type="EMBL" id="TPG08488.1"/>
    </source>
</evidence>
<dbReference type="PANTHER" id="PTHR43047">
    <property type="entry name" value="TWO-COMPONENT HISTIDINE PROTEIN KINASE"/>
    <property type="match status" value="1"/>
</dbReference>
<evidence type="ECO:0000256" key="4">
    <source>
        <dbReference type="ARBA" id="ARBA00022777"/>
    </source>
</evidence>
<evidence type="ECO:0000259" key="6">
    <source>
        <dbReference type="PROSITE" id="PS50109"/>
    </source>
</evidence>
<dbReference type="SUPFAM" id="SSF55874">
    <property type="entry name" value="ATPase domain of HSP90 chaperone/DNA topoisomerase II/histidine kinase"/>
    <property type="match status" value="1"/>
</dbReference>
<dbReference type="Proteomes" id="UP000318413">
    <property type="component" value="Unassembled WGS sequence"/>
</dbReference>
<keyword evidence="3" id="KW-0808">Transferase</keyword>
<feature type="region of interest" description="Disordered" evidence="5">
    <location>
        <begin position="139"/>
        <end position="163"/>
    </location>
</feature>
<name>A0A502C6F1_9SPHN</name>
<dbReference type="GO" id="GO:0000155">
    <property type="term" value="F:phosphorelay sensor kinase activity"/>
    <property type="evidence" value="ECO:0007669"/>
    <property type="project" value="InterPro"/>
</dbReference>
<dbReference type="PANTHER" id="PTHR43047:SF72">
    <property type="entry name" value="OSMOSENSING HISTIDINE PROTEIN KINASE SLN1"/>
    <property type="match status" value="1"/>
</dbReference>
<dbReference type="Gene3D" id="1.10.287.130">
    <property type="match status" value="1"/>
</dbReference>
<dbReference type="CDD" id="cd00082">
    <property type="entry name" value="HisKA"/>
    <property type="match status" value="1"/>
</dbReference>
<evidence type="ECO:0000256" key="1">
    <source>
        <dbReference type="ARBA" id="ARBA00000085"/>
    </source>
</evidence>
<sequence>MTPGVGAQSAWRQLVDLMSRGRIPADEPTIARLRLLRQAVPESVRAASARAVAFATPGAALVGFFAEDRLAVAAPVLRTAVLPAAEWLALLSRLTPEGRSILRHRRDLPGEVARGLESFGATDFVLHDDSVQGAVVQPANDRDLAPPSPLTPAPDTPRSATPFVSLGDVTRKLPVIAEALRQEERRDDVPPDVDATPGSPIANLVARIDAFQRQRDGRDAAAFAPTRALSFQYETDRDGVVRWLDGVARGALIGVSFAHSARQGETQVDAAAGGAIRQRARFAQARLDIGGASDAAGSWRIAGEPIFDHASGRFTGYRGVARRPRVDEAAASPTPEGSERSDSLRQLVHELRTPTNAIAGFAELIETQLLGPVAPSYRAHATTIREQASALIAAIDDLDTLARIDGSALEQRPTVVHVQPLLVRIAGDLEPLAHTRSATLAVEVDPDIAVRIDDRLGERLLARLLGTAIGAAGAGERIAVQGATALDTVILDITRPVSFGDRDVDALMRIEADADDLSVAAGASLLGVGFALRLTRNLARQLGGELVIAADRLTLRLPAAVDDKVGQATN</sequence>
<dbReference type="Pfam" id="PF00512">
    <property type="entry name" value="HisKA"/>
    <property type="match status" value="1"/>
</dbReference>
<proteinExistence type="predicted"/>
<dbReference type="EMBL" id="RCZK01000015">
    <property type="protein sequence ID" value="TPG08488.1"/>
    <property type="molecule type" value="Genomic_DNA"/>
</dbReference>
<feature type="compositionally biased region" description="Pro residues" evidence="5">
    <location>
        <begin position="146"/>
        <end position="155"/>
    </location>
</feature>
<organism evidence="7 8">
    <name type="scientific">Sphingomonas oligophenolica</name>
    <dbReference type="NCBI Taxonomy" id="301154"/>
    <lineage>
        <taxon>Bacteria</taxon>
        <taxon>Pseudomonadati</taxon>
        <taxon>Pseudomonadota</taxon>
        <taxon>Alphaproteobacteria</taxon>
        <taxon>Sphingomonadales</taxon>
        <taxon>Sphingomonadaceae</taxon>
        <taxon>Sphingomonas</taxon>
    </lineage>
</organism>
<dbReference type="PROSITE" id="PS50109">
    <property type="entry name" value="HIS_KIN"/>
    <property type="match status" value="1"/>
</dbReference>
<keyword evidence="8" id="KW-1185">Reference proteome</keyword>
<accession>A0A502C6F1</accession>
<dbReference type="OrthoDB" id="9813151at2"/>
<dbReference type="GO" id="GO:0005886">
    <property type="term" value="C:plasma membrane"/>
    <property type="evidence" value="ECO:0007669"/>
    <property type="project" value="TreeGrafter"/>
</dbReference>
<reference evidence="7 8" key="1">
    <citation type="journal article" date="2019" name="Environ. Microbiol.">
        <title>Species interactions and distinct microbial communities in high Arctic permafrost affected cryosols are associated with the CH4 and CO2 gas fluxes.</title>
        <authorList>
            <person name="Altshuler I."/>
            <person name="Hamel J."/>
            <person name="Turney S."/>
            <person name="Magnuson E."/>
            <person name="Levesque R."/>
            <person name="Greer C."/>
            <person name="Whyte L.G."/>
        </authorList>
    </citation>
    <scope>NUCLEOTIDE SEQUENCE [LARGE SCALE GENOMIC DNA]</scope>
    <source>
        <strain evidence="7 8">S5.1</strain>
    </source>
</reference>